<dbReference type="InterPro" id="IPR008775">
    <property type="entry name" value="Phytyl_CoA_dOase-like"/>
</dbReference>
<protein>
    <submittedName>
        <fullName evidence="1">Phytanoyl-CoA dioxygenase family protein</fullName>
    </submittedName>
</protein>
<organism evidence="1 2">
    <name type="scientific">Dolichospermum heterosporum TAC447</name>
    <dbReference type="NCBI Taxonomy" id="747523"/>
    <lineage>
        <taxon>Bacteria</taxon>
        <taxon>Bacillati</taxon>
        <taxon>Cyanobacteriota</taxon>
        <taxon>Cyanophyceae</taxon>
        <taxon>Nostocales</taxon>
        <taxon>Aphanizomenonaceae</taxon>
        <taxon>Dolichospermum</taxon>
        <taxon>Dolichospermum heterosporum</taxon>
    </lineage>
</organism>
<dbReference type="PANTHER" id="PTHR20883">
    <property type="entry name" value="PHYTANOYL-COA DIOXYGENASE DOMAIN CONTAINING 1"/>
    <property type="match status" value="1"/>
</dbReference>
<evidence type="ECO:0000313" key="2">
    <source>
        <dbReference type="Proteomes" id="UP001057561"/>
    </source>
</evidence>
<keyword evidence="1" id="KW-0223">Dioxygenase</keyword>
<evidence type="ECO:0000313" key="1">
    <source>
        <dbReference type="EMBL" id="UUO17815.1"/>
    </source>
</evidence>
<dbReference type="RefSeq" id="WP_027403196.1">
    <property type="nucleotide sequence ID" value="NZ_CP099464.1"/>
</dbReference>
<dbReference type="SUPFAM" id="SSF51197">
    <property type="entry name" value="Clavaminate synthase-like"/>
    <property type="match status" value="1"/>
</dbReference>
<reference evidence="1" key="1">
    <citation type="submission" date="2022-06" db="EMBL/GenBank/DDBJ databases">
        <title>Nostosin G and Spiroidesin B from the Cyanobacterium Dolichospermum sp. NIES-1697.</title>
        <authorList>
            <person name="Phan C.-S."/>
            <person name="Mehjabin J.J."/>
            <person name="Anas A.R.J."/>
            <person name="Hayasaka M."/>
            <person name="Onoki R."/>
            <person name="Wang J."/>
            <person name="Umezawa T."/>
            <person name="Washio K."/>
            <person name="Morikawa M."/>
            <person name="Okino T."/>
        </authorList>
    </citation>
    <scope>NUCLEOTIDE SEQUENCE</scope>
    <source>
        <strain evidence="1">NIES-1697</strain>
    </source>
</reference>
<keyword evidence="1" id="KW-0560">Oxidoreductase</keyword>
<name>A0ABY5M1L8_9CYAN</name>
<dbReference type="PANTHER" id="PTHR20883:SF48">
    <property type="entry name" value="ECTOINE DIOXYGENASE"/>
    <property type="match status" value="1"/>
</dbReference>
<dbReference type="Proteomes" id="UP001057561">
    <property type="component" value="Chromosome"/>
</dbReference>
<gene>
    <name evidence="1" type="ORF">NG743_12940</name>
</gene>
<keyword evidence="2" id="KW-1185">Reference proteome</keyword>
<dbReference type="Gene3D" id="2.60.120.620">
    <property type="entry name" value="q2cbj1_9rhob like domain"/>
    <property type="match status" value="1"/>
</dbReference>
<dbReference type="EMBL" id="CP099464">
    <property type="protein sequence ID" value="UUO17815.1"/>
    <property type="molecule type" value="Genomic_DNA"/>
</dbReference>
<dbReference type="GO" id="GO:0051213">
    <property type="term" value="F:dioxygenase activity"/>
    <property type="evidence" value="ECO:0007669"/>
    <property type="project" value="UniProtKB-KW"/>
</dbReference>
<sequence length="284" mass="32219">MKNTRHAFKDSVLQEEFSNKGYVVVNLAEPGELKNLAEAYQDLYPNKEQGCVFSCHDTDFERKLKAQNLLRRVIGEKALNLFDAYKFVSGAFVAKHPGETSVVSPHTDLTFVDNKQYSAVAVWTPLTELTSEAGRLHILAGSHHYTPLCGSNLYRNYTDIAISSMTEIDLEIGQAVCYDMRTIHASPANKSLSPRIAGNCVFIPDEADLWHITRQDGKILIYSVDNDFYSRQCGDEASNQELLRNYRVIHSEPFESDLLENEFQRNNSQPFGFFQRVIKRLGIV</sequence>
<dbReference type="Pfam" id="PF05721">
    <property type="entry name" value="PhyH"/>
    <property type="match status" value="1"/>
</dbReference>
<accession>A0ABY5M1L8</accession>
<proteinExistence type="predicted"/>